<reference evidence="1 2" key="1">
    <citation type="journal article" date="2022" name="G3 (Bethesda)">
        <title>Whole-genome sequence and methylome profiling of the almond [Prunus dulcis (Mill.) D.A. Webb] cultivar 'Nonpareil'.</title>
        <authorList>
            <person name="D'Amico-Willman K.M."/>
            <person name="Ouma W.Z."/>
            <person name="Meulia T."/>
            <person name="Sideli G.M."/>
            <person name="Gradziel T.M."/>
            <person name="Fresnedo-Ramirez J."/>
        </authorList>
    </citation>
    <scope>NUCLEOTIDE SEQUENCE [LARGE SCALE GENOMIC DNA]</scope>
    <source>
        <strain evidence="1">Clone GOH B32 T37-40</strain>
    </source>
</reference>
<comment type="caution">
    <text evidence="1">The sequence shown here is derived from an EMBL/GenBank/DDBJ whole genome shotgun (WGS) entry which is preliminary data.</text>
</comment>
<dbReference type="AlphaFoldDB" id="A0AAD4Z4Y3"/>
<evidence type="ECO:0000313" key="2">
    <source>
        <dbReference type="Proteomes" id="UP001054821"/>
    </source>
</evidence>
<protein>
    <submittedName>
        <fullName evidence="1">Uncharacterized protein</fullName>
    </submittedName>
</protein>
<keyword evidence="2" id="KW-1185">Reference proteome</keyword>
<dbReference type="Proteomes" id="UP001054821">
    <property type="component" value="Chromosome 4"/>
</dbReference>
<accession>A0AAD4Z4Y3</accession>
<organism evidence="1 2">
    <name type="scientific">Prunus dulcis</name>
    <name type="common">Almond</name>
    <name type="synonym">Amygdalus dulcis</name>
    <dbReference type="NCBI Taxonomy" id="3755"/>
    <lineage>
        <taxon>Eukaryota</taxon>
        <taxon>Viridiplantae</taxon>
        <taxon>Streptophyta</taxon>
        <taxon>Embryophyta</taxon>
        <taxon>Tracheophyta</taxon>
        <taxon>Spermatophyta</taxon>
        <taxon>Magnoliopsida</taxon>
        <taxon>eudicotyledons</taxon>
        <taxon>Gunneridae</taxon>
        <taxon>Pentapetalae</taxon>
        <taxon>rosids</taxon>
        <taxon>fabids</taxon>
        <taxon>Rosales</taxon>
        <taxon>Rosaceae</taxon>
        <taxon>Amygdaloideae</taxon>
        <taxon>Amygdaleae</taxon>
        <taxon>Prunus</taxon>
    </lineage>
</organism>
<sequence>MKSSSKEVFHHLPRSSTLSMHIARRLVECEMFETFRSSILLKSSKIAICLVQKSTPEPIHLPRGKEILIFLPKVQVACTGQGMRIKLGKLLLHLTITIQLSSHEQSNMELIRCR</sequence>
<name>A0AAD4Z4Y3_PRUDU</name>
<gene>
    <name evidence="1" type="ORF">L3X38_023109</name>
</gene>
<proteinExistence type="predicted"/>
<evidence type="ECO:0000313" key="1">
    <source>
        <dbReference type="EMBL" id="KAI5332980.1"/>
    </source>
</evidence>
<dbReference type="EMBL" id="JAJFAZ020000004">
    <property type="protein sequence ID" value="KAI5332980.1"/>
    <property type="molecule type" value="Genomic_DNA"/>
</dbReference>